<reference evidence="11" key="2">
    <citation type="journal article" date="2021" name="PeerJ">
        <title>Extensive microbial diversity within the chicken gut microbiome revealed by metagenomics and culture.</title>
        <authorList>
            <person name="Gilroy R."/>
            <person name="Ravi A."/>
            <person name="Getino M."/>
            <person name="Pursley I."/>
            <person name="Horton D.L."/>
            <person name="Alikhan N.F."/>
            <person name="Baker D."/>
            <person name="Gharbi K."/>
            <person name="Hall N."/>
            <person name="Watson M."/>
            <person name="Adriaenssens E.M."/>
            <person name="Foster-Nyarko E."/>
            <person name="Jarju S."/>
            <person name="Secka A."/>
            <person name="Antonio M."/>
            <person name="Oren A."/>
            <person name="Chaudhuri R.R."/>
            <person name="La Ragione R."/>
            <person name="Hildebrand F."/>
            <person name="Pallen M.J."/>
        </authorList>
    </citation>
    <scope>NUCLEOTIDE SEQUENCE</scope>
    <source>
        <strain evidence="11">CHK181-108</strain>
    </source>
</reference>
<feature type="transmembrane region" description="Helical" evidence="10">
    <location>
        <begin position="170"/>
        <end position="189"/>
    </location>
</feature>
<feature type="transmembrane region" description="Helical" evidence="10">
    <location>
        <begin position="137"/>
        <end position="158"/>
    </location>
</feature>
<keyword evidence="6 10" id="KW-0812">Transmembrane</keyword>
<dbReference type="GO" id="GO:0042910">
    <property type="term" value="F:xenobiotic transmembrane transporter activity"/>
    <property type="evidence" value="ECO:0007669"/>
    <property type="project" value="InterPro"/>
</dbReference>
<feature type="transmembrane region" description="Helical" evidence="10">
    <location>
        <begin position="423"/>
        <end position="441"/>
    </location>
</feature>
<feature type="transmembrane region" description="Helical" evidence="10">
    <location>
        <begin position="94"/>
        <end position="117"/>
    </location>
</feature>
<accession>A0A9D1KPF8</accession>
<dbReference type="AlphaFoldDB" id="A0A9D1KPF8"/>
<evidence type="ECO:0000256" key="8">
    <source>
        <dbReference type="ARBA" id="ARBA00023136"/>
    </source>
</evidence>
<evidence type="ECO:0000256" key="3">
    <source>
        <dbReference type="ARBA" id="ARBA00022106"/>
    </source>
</evidence>
<dbReference type="Pfam" id="PF01554">
    <property type="entry name" value="MatE"/>
    <property type="match status" value="2"/>
</dbReference>
<feature type="transmembrane region" description="Helical" evidence="10">
    <location>
        <begin position="361"/>
        <end position="385"/>
    </location>
</feature>
<comment type="caution">
    <text evidence="11">The sequence shown here is derived from an EMBL/GenBank/DDBJ whole genome shotgun (WGS) entry which is preliminary data.</text>
</comment>
<dbReference type="InterPro" id="IPR002528">
    <property type="entry name" value="MATE_fam"/>
</dbReference>
<evidence type="ECO:0000256" key="2">
    <source>
        <dbReference type="ARBA" id="ARBA00008417"/>
    </source>
</evidence>
<evidence type="ECO:0000256" key="4">
    <source>
        <dbReference type="ARBA" id="ARBA00022448"/>
    </source>
</evidence>
<dbReference type="PANTHER" id="PTHR43823">
    <property type="entry name" value="SPORULATION PROTEIN YKVU"/>
    <property type="match status" value="1"/>
</dbReference>
<comment type="similarity">
    <text evidence="2">Belongs to the multi antimicrobial extrusion (MATE) (TC 2.A.66.1) family. MepA subfamily.</text>
</comment>
<feature type="transmembrane region" description="Helical" evidence="10">
    <location>
        <begin position="318"/>
        <end position="341"/>
    </location>
</feature>
<dbReference type="InterPro" id="IPR045070">
    <property type="entry name" value="MATE_MepA-like"/>
</dbReference>
<evidence type="ECO:0000256" key="6">
    <source>
        <dbReference type="ARBA" id="ARBA00022692"/>
    </source>
</evidence>
<keyword evidence="9" id="KW-0046">Antibiotic resistance</keyword>
<dbReference type="Proteomes" id="UP000824165">
    <property type="component" value="Unassembled WGS sequence"/>
</dbReference>
<evidence type="ECO:0000256" key="7">
    <source>
        <dbReference type="ARBA" id="ARBA00022989"/>
    </source>
</evidence>
<evidence type="ECO:0000256" key="10">
    <source>
        <dbReference type="SAM" id="Phobius"/>
    </source>
</evidence>
<organism evidence="11 12">
    <name type="scientific">Candidatus Ornithomonoglobus intestinigallinarum</name>
    <dbReference type="NCBI Taxonomy" id="2840894"/>
    <lineage>
        <taxon>Bacteria</taxon>
        <taxon>Bacillati</taxon>
        <taxon>Bacillota</taxon>
        <taxon>Clostridia</taxon>
        <taxon>Candidatus Ornithomonoglobus</taxon>
    </lineage>
</organism>
<evidence type="ECO:0000256" key="5">
    <source>
        <dbReference type="ARBA" id="ARBA00022475"/>
    </source>
</evidence>
<keyword evidence="5" id="KW-1003">Cell membrane</keyword>
<dbReference type="EMBL" id="DVLU01000026">
    <property type="protein sequence ID" value="HIT84839.1"/>
    <property type="molecule type" value="Genomic_DNA"/>
</dbReference>
<dbReference type="GO" id="GO:0015297">
    <property type="term" value="F:antiporter activity"/>
    <property type="evidence" value="ECO:0007669"/>
    <property type="project" value="InterPro"/>
</dbReference>
<keyword evidence="4" id="KW-0813">Transport</keyword>
<dbReference type="NCBIfam" id="TIGR00797">
    <property type="entry name" value="matE"/>
    <property type="match status" value="1"/>
</dbReference>
<evidence type="ECO:0000256" key="1">
    <source>
        <dbReference type="ARBA" id="ARBA00004651"/>
    </source>
</evidence>
<dbReference type="CDD" id="cd13143">
    <property type="entry name" value="MATE_MepA_like"/>
    <property type="match status" value="1"/>
</dbReference>
<proteinExistence type="inferred from homology"/>
<comment type="subcellular location">
    <subcellularLocation>
        <location evidence="1">Cell membrane</location>
        <topology evidence="1">Multi-pass membrane protein</topology>
    </subcellularLocation>
</comment>
<dbReference type="GO" id="GO:0046677">
    <property type="term" value="P:response to antibiotic"/>
    <property type="evidence" value="ECO:0007669"/>
    <property type="project" value="UniProtKB-KW"/>
</dbReference>
<protein>
    <recommendedName>
        <fullName evidence="3">Multidrug export protein MepA</fullName>
    </recommendedName>
</protein>
<name>A0A9D1KPF8_9FIRM</name>
<reference evidence="11" key="1">
    <citation type="submission" date="2020-10" db="EMBL/GenBank/DDBJ databases">
        <authorList>
            <person name="Gilroy R."/>
        </authorList>
    </citation>
    <scope>NUCLEOTIDE SEQUENCE</scope>
    <source>
        <strain evidence="11">CHK181-108</strain>
    </source>
</reference>
<feature type="transmembrane region" description="Helical" evidence="10">
    <location>
        <begin position="54"/>
        <end position="82"/>
    </location>
</feature>
<dbReference type="PIRSF" id="PIRSF006603">
    <property type="entry name" value="DinF"/>
    <property type="match status" value="1"/>
</dbReference>
<keyword evidence="8 10" id="KW-0472">Membrane</keyword>
<evidence type="ECO:0000313" key="11">
    <source>
        <dbReference type="EMBL" id="HIT84839.1"/>
    </source>
</evidence>
<gene>
    <name evidence="11" type="ORF">IAA60_02910</name>
</gene>
<evidence type="ECO:0000256" key="9">
    <source>
        <dbReference type="ARBA" id="ARBA00023251"/>
    </source>
</evidence>
<dbReference type="GO" id="GO:0005886">
    <property type="term" value="C:plasma membrane"/>
    <property type="evidence" value="ECO:0007669"/>
    <property type="project" value="UniProtKB-SubCell"/>
</dbReference>
<keyword evidence="7 10" id="KW-1133">Transmembrane helix</keyword>
<sequence>MKENDFSAGSMRRHIISQAIPLTIAQLVQILYNITDRVYIGHLPGASGLALTGIGLIFPLVALVSAFTTLFGMGGGSIFAIARGAGDANRAEKIMSNTFTLLCASSFFITALCYIFRQPVLYGLGASDATYVYANDYLEIYLIGTPFVMISVGMNWFINGQGFPKTGMMTVLCGAVLNIVLDPIFIFGFDMGIRGAAVATVISQIVSAVWVLAFLFGKRTLLRIRKKYVVPERAVVKSVLSIGMAGFIMNGTNCLVQAVCNIVLSGYGDLYVGIMTVVNSIREIAQLPVSGIANGAQPVLGYNYGANRPDRVKSGIKFSVLIGMIISVVFWITIMLFPRAYMMPFTSDPEMLADGIPAIRIYYAAFFTMILQFSGQHTFTALGMAKPAIFFSLFRKAILVVPLAIFLPRMGLGAYGVFASEPVSNVIGGAACFTTMMIVVWRKLTRMEAENAKAASRQI</sequence>
<dbReference type="PANTHER" id="PTHR43823:SF3">
    <property type="entry name" value="MULTIDRUG EXPORT PROTEIN MEPA"/>
    <property type="match status" value="1"/>
</dbReference>
<dbReference type="InterPro" id="IPR051327">
    <property type="entry name" value="MATE_MepA_subfamily"/>
</dbReference>
<dbReference type="InterPro" id="IPR048279">
    <property type="entry name" value="MdtK-like"/>
</dbReference>
<evidence type="ECO:0000313" key="12">
    <source>
        <dbReference type="Proteomes" id="UP000824165"/>
    </source>
</evidence>
<feature type="transmembrane region" description="Helical" evidence="10">
    <location>
        <begin position="195"/>
        <end position="217"/>
    </location>
</feature>